<dbReference type="RefSeq" id="WP_052426103.1">
    <property type="nucleotide sequence ID" value="NZ_AXCY01000026.1"/>
</dbReference>
<evidence type="ECO:0000256" key="1">
    <source>
        <dbReference type="SAM" id="MobiDB-lite"/>
    </source>
</evidence>
<feature type="compositionally biased region" description="Basic and acidic residues" evidence="1">
    <location>
        <begin position="10"/>
        <end position="21"/>
    </location>
</feature>
<evidence type="ECO:0000313" key="3">
    <source>
        <dbReference type="Proteomes" id="UP000029839"/>
    </source>
</evidence>
<reference evidence="2 3" key="2">
    <citation type="journal article" date="2015" name="Stand. Genomic Sci.">
        <title>Draft genome sequence of Cellulomonas carbonis T26(T) and comparative analysis of six Cellulomonas genomes.</title>
        <authorList>
            <person name="Zhuang W."/>
            <person name="Zhang S."/>
            <person name="Xia X."/>
            <person name="Wang G."/>
        </authorList>
    </citation>
    <scope>NUCLEOTIDE SEQUENCE [LARGE SCALE GENOMIC DNA]</scope>
    <source>
        <strain evidence="2 3">T26</strain>
    </source>
</reference>
<feature type="compositionally biased region" description="Low complexity" evidence="1">
    <location>
        <begin position="336"/>
        <end position="353"/>
    </location>
</feature>
<organism evidence="2 3">
    <name type="scientific">Cellulomonas carbonis T26</name>
    <dbReference type="NCBI Taxonomy" id="947969"/>
    <lineage>
        <taxon>Bacteria</taxon>
        <taxon>Bacillati</taxon>
        <taxon>Actinomycetota</taxon>
        <taxon>Actinomycetes</taxon>
        <taxon>Micrococcales</taxon>
        <taxon>Cellulomonadaceae</taxon>
        <taxon>Cellulomonas</taxon>
    </lineage>
</organism>
<comment type="caution">
    <text evidence="2">The sequence shown here is derived from an EMBL/GenBank/DDBJ whole genome shotgun (WGS) entry which is preliminary data.</text>
</comment>
<feature type="compositionally biased region" description="Gly residues" evidence="1">
    <location>
        <begin position="234"/>
        <end position="244"/>
    </location>
</feature>
<dbReference type="EMBL" id="AXCY01000026">
    <property type="protein sequence ID" value="KGM11273.1"/>
    <property type="molecule type" value="Genomic_DNA"/>
</dbReference>
<protein>
    <submittedName>
        <fullName evidence="2">Uncharacterized protein</fullName>
    </submittedName>
</protein>
<feature type="compositionally biased region" description="Basic and acidic residues" evidence="1">
    <location>
        <begin position="269"/>
        <end position="335"/>
    </location>
</feature>
<sequence length="423" mass="44290">MVGSGGRARRGAEAVRHRAGDDDGAAADDDADAGAVAVRDAAADDDATAGGADGAGSTQERLVGVARELYALPAGDFTAARDRIAKEVRSEGDRELAALVAGLRRPTTAAWAVNLLVRTHPDEVERLLELGAALREAQATLAGHELRALGKQQHQVLAGFRRQVRAAAVDAGQRLSDTVTQQVEATLRAAMADPRAADAVRSGLLTTHLESIGFAPVDVDGAVAVPEGVGGAGDGAGGGGGAGAADGEAPRDGVAPRDGATRGGAEQSSGERVDRARTAHAERGSADRAEKDRAEQERAEQEREEHERRERERAEREQREREQRERERRAAENAVREAAAASERADAAAGDAASRLDDVVAHRAEAEARVEQLEQELAAARDELARLTDEHRGLRAEARAADKERAAAVRALTAARSALDALG</sequence>
<feature type="compositionally biased region" description="Acidic residues" evidence="1">
    <location>
        <begin position="22"/>
        <end position="32"/>
    </location>
</feature>
<accession>A0A0A0BS65</accession>
<proteinExistence type="predicted"/>
<feature type="region of interest" description="Disordered" evidence="1">
    <location>
        <begin position="234"/>
        <end position="354"/>
    </location>
</feature>
<gene>
    <name evidence="2" type="ORF">N868_11350</name>
</gene>
<name>A0A0A0BS65_9CELL</name>
<dbReference type="OrthoDB" id="3541690at2"/>
<dbReference type="AlphaFoldDB" id="A0A0A0BS65"/>
<reference evidence="2 3" key="1">
    <citation type="submission" date="2013-08" db="EMBL/GenBank/DDBJ databases">
        <title>Genome sequencing of Cellulomonas carbonis T26.</title>
        <authorList>
            <person name="Chen F."/>
            <person name="Li Y."/>
            <person name="Wang G."/>
        </authorList>
    </citation>
    <scope>NUCLEOTIDE SEQUENCE [LARGE SCALE GENOMIC DNA]</scope>
    <source>
        <strain evidence="2 3">T26</strain>
    </source>
</reference>
<keyword evidence="3" id="KW-1185">Reference proteome</keyword>
<evidence type="ECO:0000313" key="2">
    <source>
        <dbReference type="EMBL" id="KGM11273.1"/>
    </source>
</evidence>
<dbReference type="Proteomes" id="UP000029839">
    <property type="component" value="Unassembled WGS sequence"/>
</dbReference>
<feature type="region of interest" description="Disordered" evidence="1">
    <location>
        <begin position="1"/>
        <end position="58"/>
    </location>
</feature>